<dbReference type="SUPFAM" id="SSF55073">
    <property type="entry name" value="Nucleotide cyclase"/>
    <property type="match status" value="1"/>
</dbReference>
<dbReference type="EC" id="2.7.7.65" evidence="1"/>
<dbReference type="Gene3D" id="3.30.70.270">
    <property type="match status" value="1"/>
</dbReference>
<dbReference type="InterPro" id="IPR043128">
    <property type="entry name" value="Rev_trsase/Diguanyl_cyclase"/>
</dbReference>
<dbReference type="RefSeq" id="WP_354551496.1">
    <property type="nucleotide sequence ID" value="NZ_JBEPSM010000001.1"/>
</dbReference>
<dbReference type="EMBL" id="JBEPSM010000001">
    <property type="protein sequence ID" value="MET4634668.1"/>
    <property type="molecule type" value="Genomic_DNA"/>
</dbReference>
<evidence type="ECO:0000259" key="5">
    <source>
        <dbReference type="PROSITE" id="PS50887"/>
    </source>
</evidence>
<name>A0ABV2R080_9HYPH</name>
<gene>
    <name evidence="6" type="ORF">ABIE08_002581</name>
</gene>
<protein>
    <recommendedName>
        <fullName evidence="1">diguanylate cyclase</fullName>
        <ecNumber evidence="1">2.7.7.65</ecNumber>
    </recommendedName>
</protein>
<dbReference type="PROSITE" id="PS50887">
    <property type="entry name" value="GGDEF"/>
    <property type="match status" value="1"/>
</dbReference>
<proteinExistence type="predicted"/>
<feature type="region of interest" description="Disordered" evidence="4">
    <location>
        <begin position="18"/>
        <end position="37"/>
    </location>
</feature>
<dbReference type="InterPro" id="IPR029787">
    <property type="entry name" value="Nucleotide_cyclase"/>
</dbReference>
<feature type="coiled-coil region" evidence="3">
    <location>
        <begin position="45"/>
        <end position="72"/>
    </location>
</feature>
<comment type="caution">
    <text evidence="6">The sequence shown here is derived from an EMBL/GenBank/DDBJ whole genome shotgun (WGS) entry which is preliminary data.</text>
</comment>
<evidence type="ECO:0000313" key="6">
    <source>
        <dbReference type="EMBL" id="MET4634668.1"/>
    </source>
</evidence>
<dbReference type="InterPro" id="IPR050469">
    <property type="entry name" value="Diguanylate_Cyclase"/>
</dbReference>
<keyword evidence="7" id="KW-1185">Reference proteome</keyword>
<reference evidence="6 7" key="1">
    <citation type="submission" date="2024-06" db="EMBL/GenBank/DDBJ databases">
        <title>Sorghum-associated microbial communities from plants grown in Nebraska, USA.</title>
        <authorList>
            <person name="Schachtman D."/>
        </authorList>
    </citation>
    <scope>NUCLEOTIDE SEQUENCE [LARGE SCALE GENOMIC DNA]</scope>
    <source>
        <strain evidence="6 7">3207</strain>
    </source>
</reference>
<evidence type="ECO:0000256" key="4">
    <source>
        <dbReference type="SAM" id="MobiDB-lite"/>
    </source>
</evidence>
<dbReference type="PANTHER" id="PTHR45138:SF9">
    <property type="entry name" value="DIGUANYLATE CYCLASE DGCM-RELATED"/>
    <property type="match status" value="1"/>
</dbReference>
<evidence type="ECO:0000313" key="7">
    <source>
        <dbReference type="Proteomes" id="UP001549321"/>
    </source>
</evidence>
<dbReference type="PANTHER" id="PTHR45138">
    <property type="entry name" value="REGULATORY COMPONENTS OF SENSORY TRANSDUCTION SYSTEM"/>
    <property type="match status" value="1"/>
</dbReference>
<dbReference type="InterPro" id="IPR000160">
    <property type="entry name" value="GGDEF_dom"/>
</dbReference>
<comment type="catalytic activity">
    <reaction evidence="2">
        <text>2 GTP = 3',3'-c-di-GMP + 2 diphosphate</text>
        <dbReference type="Rhea" id="RHEA:24898"/>
        <dbReference type="ChEBI" id="CHEBI:33019"/>
        <dbReference type="ChEBI" id="CHEBI:37565"/>
        <dbReference type="ChEBI" id="CHEBI:58805"/>
        <dbReference type="EC" id="2.7.7.65"/>
    </reaction>
</comment>
<dbReference type="NCBIfam" id="TIGR00254">
    <property type="entry name" value="GGDEF"/>
    <property type="match status" value="1"/>
</dbReference>
<accession>A0ABV2R080</accession>
<dbReference type="CDD" id="cd01949">
    <property type="entry name" value="GGDEF"/>
    <property type="match status" value="1"/>
</dbReference>
<organism evidence="6 7">
    <name type="scientific">Kaistia defluvii</name>
    <dbReference type="NCBI Taxonomy" id="410841"/>
    <lineage>
        <taxon>Bacteria</taxon>
        <taxon>Pseudomonadati</taxon>
        <taxon>Pseudomonadota</taxon>
        <taxon>Alphaproteobacteria</taxon>
        <taxon>Hyphomicrobiales</taxon>
        <taxon>Kaistiaceae</taxon>
        <taxon>Kaistia</taxon>
    </lineage>
</organism>
<feature type="domain" description="GGDEF" evidence="5">
    <location>
        <begin position="103"/>
        <end position="233"/>
    </location>
</feature>
<keyword evidence="3" id="KW-0175">Coiled coil</keyword>
<evidence type="ECO:0000256" key="1">
    <source>
        <dbReference type="ARBA" id="ARBA00012528"/>
    </source>
</evidence>
<evidence type="ECO:0000256" key="3">
    <source>
        <dbReference type="SAM" id="Coils"/>
    </source>
</evidence>
<evidence type="ECO:0000256" key="2">
    <source>
        <dbReference type="ARBA" id="ARBA00034247"/>
    </source>
</evidence>
<dbReference type="Proteomes" id="UP001549321">
    <property type="component" value="Unassembled WGS sequence"/>
</dbReference>
<sequence>MSSAPVLKPQNLVVSGYDPRPIARRRESEDGGGSADLPVEQRSLVMRLSEEVTALRRALDASQHRIAALEVEAAEEPISGLFNRRAFIREIERAIAFQTRYPMTCGIALIDVDGMDAIRDAQGQSGLNRALRLIGETLRAGIRSCDVTARTGNEQFAVVLWNSTTADCGHRVLGLQRAIAGLEDVLEAGASLATRAAVVMIEPGATADQVIATADRLLLEGMACGQAMISGKS</sequence>
<dbReference type="SMART" id="SM00267">
    <property type="entry name" value="GGDEF"/>
    <property type="match status" value="1"/>
</dbReference>
<dbReference type="Pfam" id="PF00990">
    <property type="entry name" value="GGDEF"/>
    <property type="match status" value="1"/>
</dbReference>